<evidence type="ECO:0000313" key="1">
    <source>
        <dbReference type="EMBL" id="MEE1971383.1"/>
    </source>
</evidence>
<sequence length="85" mass="9916">MDYAFVDATFFDAEEIDYRDISEIPHPFVIESMETFKDFSRSERNKVYFIHFNHTNPLLSPDAPQTKKVLQAGFQIARKGMAIKL</sequence>
<gene>
    <name evidence="1" type="ORF">V1H85_02940</name>
</gene>
<name>A0ABU7IEX0_9FLAO</name>
<evidence type="ECO:0008006" key="3">
    <source>
        <dbReference type="Google" id="ProtNLM"/>
    </source>
</evidence>
<dbReference type="Gene3D" id="3.60.15.10">
    <property type="entry name" value="Ribonuclease Z/Hydroxyacylglutathione hydrolase-like"/>
    <property type="match status" value="1"/>
</dbReference>
<dbReference type="InterPro" id="IPR036866">
    <property type="entry name" value="RibonucZ/Hydroxyglut_hydro"/>
</dbReference>
<keyword evidence="2" id="KW-1185">Reference proteome</keyword>
<evidence type="ECO:0000313" key="2">
    <source>
        <dbReference type="Proteomes" id="UP001343698"/>
    </source>
</evidence>
<reference evidence="1 2" key="1">
    <citation type="submission" date="2024-01" db="EMBL/GenBank/DDBJ databases">
        <title>Maribacter spp. originated from different algae showed divergent polysaccharides utilization ability.</title>
        <authorList>
            <person name="Wang H."/>
            <person name="Wu Y."/>
        </authorList>
    </citation>
    <scope>NUCLEOTIDE SEQUENCE [LARGE SCALE GENOMIC DNA]</scope>
    <source>
        <strain evidence="1 2">KPT27_14</strain>
    </source>
</reference>
<proteinExistence type="predicted"/>
<dbReference type="RefSeq" id="WP_272635922.1">
    <property type="nucleotide sequence ID" value="NZ_JAZDDF010000001.1"/>
</dbReference>
<comment type="caution">
    <text evidence="1">The sequence shown here is derived from an EMBL/GenBank/DDBJ whole genome shotgun (WGS) entry which is preliminary data.</text>
</comment>
<organism evidence="1 2">
    <name type="scientific">Maribacter flavus</name>
    <dbReference type="NCBI Taxonomy" id="1658664"/>
    <lineage>
        <taxon>Bacteria</taxon>
        <taxon>Pseudomonadati</taxon>
        <taxon>Bacteroidota</taxon>
        <taxon>Flavobacteriia</taxon>
        <taxon>Flavobacteriales</taxon>
        <taxon>Flavobacteriaceae</taxon>
        <taxon>Maribacter</taxon>
    </lineage>
</organism>
<protein>
    <recommendedName>
        <fullName evidence="3">Pyrroloquinoline quinone biosynthesis protein PqqB</fullName>
    </recommendedName>
</protein>
<dbReference type="EMBL" id="JAZDDF010000001">
    <property type="protein sequence ID" value="MEE1971383.1"/>
    <property type="molecule type" value="Genomic_DNA"/>
</dbReference>
<accession>A0ABU7IEX0</accession>
<dbReference type="Proteomes" id="UP001343698">
    <property type="component" value="Unassembled WGS sequence"/>
</dbReference>
<dbReference type="SUPFAM" id="SSF56281">
    <property type="entry name" value="Metallo-hydrolase/oxidoreductase"/>
    <property type="match status" value="1"/>
</dbReference>